<accession>A0A366LRB6</accession>
<keyword evidence="1" id="KW-0328">Glycosyltransferase</keyword>
<keyword evidence="6" id="KW-1185">Reference proteome</keyword>
<evidence type="ECO:0000313" key="5">
    <source>
        <dbReference type="EMBL" id="RBQ16505.1"/>
    </source>
</evidence>
<dbReference type="EMBL" id="QMEY01000016">
    <property type="protein sequence ID" value="RBQ16505.1"/>
    <property type="molecule type" value="Genomic_DNA"/>
</dbReference>
<dbReference type="Pfam" id="PF00534">
    <property type="entry name" value="Glycos_transf_1"/>
    <property type="match status" value="1"/>
</dbReference>
<dbReference type="PANTHER" id="PTHR12526:SF630">
    <property type="entry name" value="GLYCOSYLTRANSFERASE"/>
    <property type="match status" value="1"/>
</dbReference>
<sequence length="362" mass="39179">MSALVFACLDADTLGGVQRVTHTVAQGLAGRGHEVHVIGLHRARRPFRYVERPRYRRHVIHRTTAGPVGRVARRLADRRLRALFQRIGPGHVVMTSPAVVSRLLSLLPPDLSGIGHYHGSFEHARGTWHLGSVRRDWWRLEQAVFLSEDDAGLFAEHAMLPNTWALANPLPGWPGRTAELSARRVLGVGRLAGVKRFDRLISAFAAACERVPEPWELHLIGEGEELPRLREHAKAAGVAGRVVFRGRVSPRRMAVEYLNGSVLGLASEHEGAPLAVAEAAAFGVPAVAFDVSGGMRSLVASGRTGMLVPPGDVAAFAAALADLMGSAGERRRLGAAARAHAESFRLDQVLDGWEALLAHLAR</sequence>
<protein>
    <submittedName>
        <fullName evidence="5">Glycosyltransferase</fullName>
    </submittedName>
</protein>
<feature type="domain" description="Glycosyltransferase subfamily 4-like N-terminal" evidence="4">
    <location>
        <begin position="15"/>
        <end position="144"/>
    </location>
</feature>
<evidence type="ECO:0000259" key="3">
    <source>
        <dbReference type="Pfam" id="PF00534"/>
    </source>
</evidence>
<dbReference type="RefSeq" id="WP_113984131.1">
    <property type="nucleotide sequence ID" value="NZ_QMEY01000016.1"/>
</dbReference>
<feature type="domain" description="Glycosyl transferase family 1" evidence="3">
    <location>
        <begin position="184"/>
        <end position="339"/>
    </location>
</feature>
<comment type="caution">
    <text evidence="5">The sequence shown here is derived from an EMBL/GenBank/DDBJ whole genome shotgun (WGS) entry which is preliminary data.</text>
</comment>
<dbReference type="Pfam" id="PF13439">
    <property type="entry name" value="Glyco_transf_4"/>
    <property type="match status" value="1"/>
</dbReference>
<keyword evidence="2 5" id="KW-0808">Transferase</keyword>
<dbReference type="GO" id="GO:0016757">
    <property type="term" value="F:glycosyltransferase activity"/>
    <property type="evidence" value="ECO:0007669"/>
    <property type="project" value="UniProtKB-KW"/>
</dbReference>
<dbReference type="Proteomes" id="UP000253303">
    <property type="component" value="Unassembled WGS sequence"/>
</dbReference>
<organism evidence="5 6">
    <name type="scientific">Spongiactinospora rosea</name>
    <dbReference type="NCBI Taxonomy" id="2248750"/>
    <lineage>
        <taxon>Bacteria</taxon>
        <taxon>Bacillati</taxon>
        <taxon>Actinomycetota</taxon>
        <taxon>Actinomycetes</taxon>
        <taxon>Streptosporangiales</taxon>
        <taxon>Streptosporangiaceae</taxon>
        <taxon>Spongiactinospora</taxon>
    </lineage>
</organism>
<dbReference type="InterPro" id="IPR028098">
    <property type="entry name" value="Glyco_trans_4-like_N"/>
</dbReference>
<gene>
    <name evidence="5" type="ORF">DP939_29740</name>
</gene>
<dbReference type="AlphaFoldDB" id="A0A366LRB6"/>
<name>A0A366LRB6_9ACTN</name>
<dbReference type="PANTHER" id="PTHR12526">
    <property type="entry name" value="GLYCOSYLTRANSFERASE"/>
    <property type="match status" value="1"/>
</dbReference>
<dbReference type="OrthoDB" id="570545at2"/>
<dbReference type="Gene3D" id="3.40.50.2000">
    <property type="entry name" value="Glycogen Phosphorylase B"/>
    <property type="match status" value="2"/>
</dbReference>
<evidence type="ECO:0000256" key="1">
    <source>
        <dbReference type="ARBA" id="ARBA00022676"/>
    </source>
</evidence>
<dbReference type="InterPro" id="IPR001296">
    <property type="entry name" value="Glyco_trans_1"/>
</dbReference>
<dbReference type="SUPFAM" id="SSF53756">
    <property type="entry name" value="UDP-Glycosyltransferase/glycogen phosphorylase"/>
    <property type="match status" value="1"/>
</dbReference>
<evidence type="ECO:0000256" key="2">
    <source>
        <dbReference type="ARBA" id="ARBA00022679"/>
    </source>
</evidence>
<evidence type="ECO:0000259" key="4">
    <source>
        <dbReference type="Pfam" id="PF13439"/>
    </source>
</evidence>
<reference evidence="5 6" key="1">
    <citation type="submission" date="2018-06" db="EMBL/GenBank/DDBJ databases">
        <title>Sphaerisporangium craniellae sp. nov., isolated from a marine sponge in the South China Sea.</title>
        <authorList>
            <person name="Li L."/>
        </authorList>
    </citation>
    <scope>NUCLEOTIDE SEQUENCE [LARGE SCALE GENOMIC DNA]</scope>
    <source>
        <strain evidence="5 6">LHW63015</strain>
    </source>
</reference>
<evidence type="ECO:0000313" key="6">
    <source>
        <dbReference type="Proteomes" id="UP000253303"/>
    </source>
</evidence>
<proteinExistence type="predicted"/>